<comment type="caution">
    <text evidence="1">The sequence shown here is derived from an EMBL/GenBank/DDBJ whole genome shotgun (WGS) entry which is preliminary data.</text>
</comment>
<proteinExistence type="predicted"/>
<evidence type="ECO:0000313" key="2">
    <source>
        <dbReference type="Proteomes" id="UP000807716"/>
    </source>
</evidence>
<dbReference type="AlphaFoldDB" id="A0A9P6U111"/>
<protein>
    <submittedName>
        <fullName evidence="1">SET domain-containing protein 9</fullName>
    </submittedName>
</protein>
<organism evidence="1 2">
    <name type="scientific">Actinomortierella ambigua</name>
    <dbReference type="NCBI Taxonomy" id="1343610"/>
    <lineage>
        <taxon>Eukaryota</taxon>
        <taxon>Fungi</taxon>
        <taxon>Fungi incertae sedis</taxon>
        <taxon>Mucoromycota</taxon>
        <taxon>Mortierellomycotina</taxon>
        <taxon>Mortierellomycetes</taxon>
        <taxon>Mortierellales</taxon>
        <taxon>Mortierellaceae</taxon>
        <taxon>Actinomortierella</taxon>
    </lineage>
</organism>
<dbReference type="OrthoDB" id="442460at2759"/>
<dbReference type="PANTHER" id="PTHR33524">
    <property type="entry name" value="C5ORF35"/>
    <property type="match status" value="1"/>
</dbReference>
<keyword evidence="2" id="KW-1185">Reference proteome</keyword>
<sequence>MYPGTLYRPGQPAFFVSLNNRYVLRCCDGILVDGKSSGLSRFVYRSADKRDNYPGITPTADTTWMTSYPKNPLAIGQIVNNGTSSFPPNVRYQELDFTTADCPLELQRYLPNIWYSEDWHGEEGALDSVRTVVLVATRDLGPDEELFSTYIE</sequence>
<reference evidence="1" key="1">
    <citation type="journal article" date="2020" name="Fungal Divers.">
        <title>Resolving the Mortierellaceae phylogeny through synthesis of multi-gene phylogenetics and phylogenomics.</title>
        <authorList>
            <person name="Vandepol N."/>
            <person name="Liber J."/>
            <person name="Desiro A."/>
            <person name="Na H."/>
            <person name="Kennedy M."/>
            <person name="Barry K."/>
            <person name="Grigoriev I.V."/>
            <person name="Miller A.N."/>
            <person name="O'Donnell K."/>
            <person name="Stajich J.E."/>
            <person name="Bonito G."/>
        </authorList>
    </citation>
    <scope>NUCLEOTIDE SEQUENCE</scope>
    <source>
        <strain evidence="1">BC1065</strain>
    </source>
</reference>
<dbReference type="EMBL" id="JAAAJB010000483">
    <property type="protein sequence ID" value="KAG0255025.1"/>
    <property type="molecule type" value="Genomic_DNA"/>
</dbReference>
<dbReference type="Proteomes" id="UP000807716">
    <property type="component" value="Unassembled WGS sequence"/>
</dbReference>
<accession>A0A9P6U111</accession>
<dbReference type="PANTHER" id="PTHR33524:SF2">
    <property type="entry name" value="SET DOMAIN-CONTAINING PROTEIN 9"/>
    <property type="match status" value="1"/>
</dbReference>
<evidence type="ECO:0000313" key="1">
    <source>
        <dbReference type="EMBL" id="KAG0255025.1"/>
    </source>
</evidence>
<name>A0A9P6U111_9FUNG</name>
<dbReference type="InterPro" id="IPR040415">
    <property type="entry name" value="SETD9"/>
</dbReference>
<gene>
    <name evidence="1" type="primary">SETD9</name>
    <name evidence="1" type="ORF">DFQ27_006503</name>
</gene>